<evidence type="ECO:0000313" key="2">
    <source>
        <dbReference type="Proteomes" id="UP000322887"/>
    </source>
</evidence>
<sequence length="160" mass="18398">MIEFFKVNVEDGVFKTVLPPFHNKDWSKILPNQGFTWIHNPQVELSGQLNPLLANTIFNTSDLELKYTIHRLELDISISTIDFLRFTESIFSHGIDFVLSDKHQPAGFSLYSIPEFKWAEVMLQNQIIFAFHRPAASEPSLLTSPSEESLNSVINRFTQE</sequence>
<dbReference type="Proteomes" id="UP000322887">
    <property type="component" value="Chromosome"/>
</dbReference>
<dbReference type="GeneID" id="98649046"/>
<evidence type="ECO:0000313" key="1">
    <source>
        <dbReference type="EMBL" id="QEG18691.1"/>
    </source>
</evidence>
<reference evidence="1 2" key="1">
    <citation type="submission" date="2019-08" db="EMBL/GenBank/DDBJ databases">
        <title>Deep-cultivation of Planctomycetes and their phenomic and genomic characterization uncovers novel biology.</title>
        <authorList>
            <person name="Wiegand S."/>
            <person name="Jogler M."/>
            <person name="Boedeker C."/>
            <person name="Pinto D."/>
            <person name="Vollmers J."/>
            <person name="Rivas-Marin E."/>
            <person name="Kohn T."/>
            <person name="Peeters S.H."/>
            <person name="Heuer A."/>
            <person name="Rast P."/>
            <person name="Oberbeckmann S."/>
            <person name="Bunk B."/>
            <person name="Jeske O."/>
            <person name="Meyerdierks A."/>
            <person name="Storesund J.E."/>
            <person name="Kallscheuer N."/>
            <person name="Luecker S."/>
            <person name="Lage O.M."/>
            <person name="Pohl T."/>
            <person name="Merkel B.J."/>
            <person name="Hornburger P."/>
            <person name="Mueller R.-W."/>
            <person name="Bruemmer F."/>
            <person name="Labrenz M."/>
            <person name="Spormann A.M."/>
            <person name="Op den Camp H."/>
            <person name="Overmann J."/>
            <person name="Amann R."/>
            <person name="Jetten M.S.M."/>
            <person name="Mascher T."/>
            <person name="Medema M.H."/>
            <person name="Devos D.P."/>
            <person name="Kaster A.-K."/>
            <person name="Ovreas L."/>
            <person name="Rohde M."/>
            <person name="Galperin M.Y."/>
            <person name="Jogler C."/>
        </authorList>
    </citation>
    <scope>NUCLEOTIDE SEQUENCE [LARGE SCALE GENOMIC DNA]</scope>
    <source>
        <strain evidence="1 2">DSM 8797</strain>
    </source>
</reference>
<organism evidence="1 2">
    <name type="scientific">Gimesia maris</name>
    <dbReference type="NCBI Taxonomy" id="122"/>
    <lineage>
        <taxon>Bacteria</taxon>
        <taxon>Pseudomonadati</taxon>
        <taxon>Planctomycetota</taxon>
        <taxon>Planctomycetia</taxon>
        <taxon>Planctomycetales</taxon>
        <taxon>Planctomycetaceae</taxon>
        <taxon>Gimesia</taxon>
    </lineage>
</organism>
<gene>
    <name evidence="1" type="ORF">GmarT_45810</name>
</gene>
<dbReference type="RefSeq" id="WP_002645706.1">
    <property type="nucleotide sequence ID" value="NZ_CP036353.1"/>
</dbReference>
<dbReference type="EMBL" id="CP042910">
    <property type="protein sequence ID" value="QEG18691.1"/>
    <property type="molecule type" value="Genomic_DNA"/>
</dbReference>
<accession>A0ABX5YSG1</accession>
<keyword evidence="2" id="KW-1185">Reference proteome</keyword>
<name>A0ABX5YSG1_9PLAN</name>
<protein>
    <submittedName>
        <fullName evidence="1">Uncharacterized protein</fullName>
    </submittedName>
</protein>
<proteinExistence type="predicted"/>